<dbReference type="KEGG" id="dal:Dalk_4951"/>
<dbReference type="EMBL" id="CP001322">
    <property type="protein sequence ID" value="ACL06623.1"/>
    <property type="molecule type" value="Genomic_DNA"/>
</dbReference>
<dbReference type="eggNOG" id="COG1488">
    <property type="taxonomic scope" value="Bacteria"/>
</dbReference>
<keyword evidence="7" id="KW-0808">Transferase</keyword>
<evidence type="ECO:0000256" key="2">
    <source>
        <dbReference type="ARBA" id="ARBA00013236"/>
    </source>
</evidence>
<dbReference type="GO" id="GO:0004516">
    <property type="term" value="F:nicotinate phosphoribosyltransferase activity"/>
    <property type="evidence" value="ECO:0007669"/>
    <property type="project" value="UniProtKB-EC"/>
</dbReference>
<keyword evidence="3" id="KW-0597">Phosphoprotein</keyword>
<evidence type="ECO:0000256" key="3">
    <source>
        <dbReference type="ARBA" id="ARBA00022553"/>
    </source>
</evidence>
<dbReference type="EC" id="6.3.4.21" evidence="2"/>
<dbReference type="SUPFAM" id="SSF54675">
    <property type="entry name" value="Nicotinate/Quinolinate PRTase N-terminal domain-like"/>
    <property type="match status" value="1"/>
</dbReference>
<gene>
    <name evidence="7" type="ordered locus">Dalk_4951</name>
</gene>
<dbReference type="UniPathway" id="UPA00253">
    <property type="reaction ID" value="UER00457"/>
</dbReference>
<dbReference type="PANTHER" id="PTHR11098:SF1">
    <property type="entry name" value="NICOTINATE PHOSPHORIBOSYLTRANSFERASE"/>
    <property type="match status" value="1"/>
</dbReference>
<comment type="pathway">
    <text evidence="1">Cofactor biosynthesis; NAD(+) biosynthesis; nicotinate D-ribonucleotide from nicotinate: step 1/1.</text>
</comment>
<comment type="catalytic activity">
    <reaction evidence="6">
        <text>5-phospho-alpha-D-ribose 1-diphosphate + nicotinate + ATP + H2O = nicotinate beta-D-ribonucleotide + ADP + phosphate + diphosphate</text>
        <dbReference type="Rhea" id="RHEA:36163"/>
        <dbReference type="ChEBI" id="CHEBI:15377"/>
        <dbReference type="ChEBI" id="CHEBI:30616"/>
        <dbReference type="ChEBI" id="CHEBI:32544"/>
        <dbReference type="ChEBI" id="CHEBI:33019"/>
        <dbReference type="ChEBI" id="CHEBI:43474"/>
        <dbReference type="ChEBI" id="CHEBI:57502"/>
        <dbReference type="ChEBI" id="CHEBI:58017"/>
        <dbReference type="ChEBI" id="CHEBI:456216"/>
        <dbReference type="EC" id="6.3.4.21"/>
    </reaction>
</comment>
<evidence type="ECO:0000256" key="6">
    <source>
        <dbReference type="ARBA" id="ARBA00048668"/>
    </source>
</evidence>
<evidence type="ECO:0000313" key="8">
    <source>
        <dbReference type="Proteomes" id="UP000000739"/>
    </source>
</evidence>
<evidence type="ECO:0000256" key="4">
    <source>
        <dbReference type="ARBA" id="ARBA00022598"/>
    </source>
</evidence>
<dbReference type="Gene3D" id="3.20.140.10">
    <property type="entry name" value="nicotinate phosphoribosyltransferase"/>
    <property type="match status" value="2"/>
</dbReference>
<name>B8FDJ2_DESAL</name>
<organism evidence="7 8">
    <name type="scientific">Desulfatibacillum aliphaticivorans</name>
    <dbReference type="NCBI Taxonomy" id="218208"/>
    <lineage>
        <taxon>Bacteria</taxon>
        <taxon>Pseudomonadati</taxon>
        <taxon>Thermodesulfobacteriota</taxon>
        <taxon>Desulfobacteria</taxon>
        <taxon>Desulfobacterales</taxon>
        <taxon>Desulfatibacillaceae</taxon>
        <taxon>Desulfatibacillum</taxon>
    </lineage>
</organism>
<keyword evidence="8" id="KW-1185">Reference proteome</keyword>
<dbReference type="SUPFAM" id="SSF51690">
    <property type="entry name" value="Nicotinate/Quinolinate PRTase C-terminal domain-like"/>
    <property type="match status" value="1"/>
</dbReference>
<dbReference type="GO" id="GO:0016757">
    <property type="term" value="F:glycosyltransferase activity"/>
    <property type="evidence" value="ECO:0007669"/>
    <property type="project" value="UniProtKB-KW"/>
</dbReference>
<dbReference type="PANTHER" id="PTHR11098">
    <property type="entry name" value="NICOTINATE PHOSPHORIBOSYLTRANSFERASE"/>
    <property type="match status" value="1"/>
</dbReference>
<dbReference type="Gene3D" id="3.20.20.70">
    <property type="entry name" value="Aldolase class I"/>
    <property type="match status" value="1"/>
</dbReference>
<evidence type="ECO:0000256" key="5">
    <source>
        <dbReference type="ARBA" id="ARBA00022642"/>
    </source>
</evidence>
<dbReference type="HOGENOM" id="CLU_567209_0_0_7"/>
<accession>B8FDJ2</accession>
<keyword evidence="5" id="KW-0662">Pyridine nucleotide biosynthesis</keyword>
<proteinExistence type="predicted"/>
<dbReference type="InterPro" id="IPR013785">
    <property type="entry name" value="Aldolase_TIM"/>
</dbReference>
<sequence length="474" mass="52514">MITKKIVQIMLKNKKTSLLMTDGYKFAMGQAGFPLRKETFYLSFRRPGWYFIPFDLARAVRAMIPPKPAKEEEGYLAEVGYGLTPAMKKALEAEPEIHAAPRGSWVREREPILTVTGPSFLISWLEPLVIWLQYPIQIAAEALLAGRRNFTCTCEDEARLAGLTLEACGVSNPVIQVDRKYKERVLVNARALSKAVSGQGRRLFEVGMRGATCMAMHRLALEACQEAGLTQTSNVYLARELGMIPVGTTGHEHQQRWGSDQAGFRAIRDMRPQAPSYLFDTYDAFRTGIPAAIAVMRENPDQPCSVRFDSGDQKEQLRRFVKAGVNPAYVFMDSMDADKVRGLEEFAEKLGVPSEKRFYGAGGYLVGRPALGDLTRDRVSAVYKLSQTAGEPVMKFSAPEKTTVPGVPMIFRRNGAQGEIGLIGQAGEDFPEGYGPLKSSELPAEPDLAPVGFSRATAERMEFLRRRQMPGLSA</sequence>
<dbReference type="InterPro" id="IPR036068">
    <property type="entry name" value="Nicotinate_pribotase-like_C"/>
</dbReference>
<evidence type="ECO:0000313" key="7">
    <source>
        <dbReference type="EMBL" id="ACL06623.1"/>
    </source>
</evidence>
<dbReference type="GO" id="GO:0034355">
    <property type="term" value="P:NAD+ biosynthetic process via the salvage pathway"/>
    <property type="evidence" value="ECO:0007669"/>
    <property type="project" value="TreeGrafter"/>
</dbReference>
<dbReference type="GO" id="GO:0005829">
    <property type="term" value="C:cytosol"/>
    <property type="evidence" value="ECO:0007669"/>
    <property type="project" value="TreeGrafter"/>
</dbReference>
<reference evidence="7 8" key="1">
    <citation type="journal article" date="2012" name="Environ. Microbiol.">
        <title>The genome sequence of Desulfatibacillum alkenivorans AK-01: a blueprint for anaerobic alkane oxidation.</title>
        <authorList>
            <person name="Callaghan A.V."/>
            <person name="Morris B.E."/>
            <person name="Pereira I.A."/>
            <person name="McInerney M.J."/>
            <person name="Austin R.N."/>
            <person name="Groves J.T."/>
            <person name="Kukor J.J."/>
            <person name="Suflita J.M."/>
            <person name="Young L.Y."/>
            <person name="Zylstra G.J."/>
            <person name="Wawrik B."/>
        </authorList>
    </citation>
    <scope>NUCLEOTIDE SEQUENCE [LARGE SCALE GENOMIC DNA]</scope>
    <source>
        <strain evidence="7 8">AK-01</strain>
    </source>
</reference>
<dbReference type="RefSeq" id="WP_015949660.1">
    <property type="nucleotide sequence ID" value="NC_011768.1"/>
</dbReference>
<dbReference type="InterPro" id="IPR007229">
    <property type="entry name" value="Nic_PRibTrfase-Fam"/>
</dbReference>
<protein>
    <recommendedName>
        <fullName evidence="2">nicotinate phosphoribosyltransferase</fullName>
        <ecNumber evidence="2">6.3.4.21</ecNumber>
    </recommendedName>
</protein>
<dbReference type="Proteomes" id="UP000000739">
    <property type="component" value="Chromosome"/>
</dbReference>
<dbReference type="AlphaFoldDB" id="B8FDJ2"/>
<keyword evidence="4" id="KW-0436">Ligase</keyword>
<evidence type="ECO:0000256" key="1">
    <source>
        <dbReference type="ARBA" id="ARBA00004952"/>
    </source>
</evidence>
<keyword evidence="7" id="KW-0328">Glycosyltransferase</keyword>